<dbReference type="Proteomes" id="UP000287247">
    <property type="component" value="Unassembled WGS sequence"/>
</dbReference>
<sequence>MLLDPFWQGVEQFNQRQFYACHDTLEALWSESAEPHKSFYQGILQVAVGCYHLENHNWRGAVILLGEGVRRLREYQPDYEGVDVTDFVQVSQQLLFYLQQTEPERVAEVAKQLLEISENSPCRLPYILKIDELSHQ</sequence>
<dbReference type="AlphaFoldDB" id="A0A401IMV5"/>
<keyword evidence="1" id="KW-0687">Ribonucleoprotein</keyword>
<keyword evidence="1" id="KW-0689">Ribosomal protein</keyword>
<evidence type="ECO:0000313" key="1">
    <source>
        <dbReference type="EMBL" id="GBF82600.1"/>
    </source>
</evidence>
<dbReference type="Gene3D" id="1.10.3450.10">
    <property type="entry name" value="TTHA0068-like"/>
    <property type="match status" value="1"/>
</dbReference>
<organism evidence="1 2">
    <name type="scientific">Aphanothece sacrum FPU1</name>
    <dbReference type="NCBI Taxonomy" id="1920663"/>
    <lineage>
        <taxon>Bacteria</taxon>
        <taxon>Bacillati</taxon>
        <taxon>Cyanobacteriota</taxon>
        <taxon>Cyanophyceae</taxon>
        <taxon>Oscillatoriophycideae</taxon>
        <taxon>Chroococcales</taxon>
        <taxon>Aphanothecaceae</taxon>
        <taxon>Aphanothece</taxon>
    </lineage>
</organism>
<dbReference type="Pfam" id="PF03745">
    <property type="entry name" value="DUF309"/>
    <property type="match status" value="1"/>
</dbReference>
<proteinExistence type="predicted"/>
<dbReference type="GO" id="GO:0005840">
    <property type="term" value="C:ribosome"/>
    <property type="evidence" value="ECO:0007669"/>
    <property type="project" value="UniProtKB-KW"/>
</dbReference>
<dbReference type="SUPFAM" id="SSF140663">
    <property type="entry name" value="TTHA0068-like"/>
    <property type="match status" value="1"/>
</dbReference>
<dbReference type="RefSeq" id="WP_124973769.1">
    <property type="nucleotide sequence ID" value="NZ_BDQK01000017.1"/>
</dbReference>
<dbReference type="OrthoDB" id="165483at2"/>
<dbReference type="EMBL" id="BDQK01000017">
    <property type="protein sequence ID" value="GBF82600.1"/>
    <property type="molecule type" value="Genomic_DNA"/>
</dbReference>
<accession>A0A401IMV5</accession>
<gene>
    <name evidence="1" type="ORF">AsFPU1_4030</name>
</gene>
<reference evidence="2" key="1">
    <citation type="submission" date="2017-05" db="EMBL/GenBank/DDBJ databases">
        <title>Physiological properties and genetic analysis related to exopolysaccharide production of fresh-water unicellular cyanobacterium Aphanothece sacrum, Suizenji Nori, that has been cultured as a food source in Japan.</title>
        <authorList>
            <person name="Kanesaki Y."/>
            <person name="Yoshikawa S."/>
            <person name="Ohki K."/>
        </authorList>
    </citation>
    <scope>NUCLEOTIDE SEQUENCE [LARGE SCALE GENOMIC DNA]</scope>
    <source>
        <strain evidence="2">FPU1</strain>
    </source>
</reference>
<keyword evidence="2" id="KW-1185">Reference proteome</keyword>
<name>A0A401IMV5_APHSA</name>
<dbReference type="PANTHER" id="PTHR34796">
    <property type="entry name" value="EXPRESSED PROTEIN"/>
    <property type="match status" value="1"/>
</dbReference>
<dbReference type="InterPro" id="IPR023203">
    <property type="entry name" value="TTHA0068_sf"/>
</dbReference>
<comment type="caution">
    <text evidence="1">The sequence shown here is derived from an EMBL/GenBank/DDBJ whole genome shotgun (WGS) entry which is preliminary data.</text>
</comment>
<dbReference type="PANTHER" id="PTHR34796:SF1">
    <property type="entry name" value="EXPRESSED PROTEIN"/>
    <property type="match status" value="1"/>
</dbReference>
<dbReference type="InterPro" id="IPR005500">
    <property type="entry name" value="DUF309"/>
</dbReference>
<protein>
    <submittedName>
        <fullName evidence="1">50S ribosomal protein L19</fullName>
    </submittedName>
</protein>
<evidence type="ECO:0000313" key="2">
    <source>
        <dbReference type="Proteomes" id="UP000287247"/>
    </source>
</evidence>